<feature type="non-terminal residue" evidence="1">
    <location>
        <position position="31"/>
    </location>
</feature>
<name>A0A382R2Y2_9ZZZZ</name>
<feature type="non-terminal residue" evidence="1">
    <location>
        <position position="1"/>
    </location>
</feature>
<protein>
    <submittedName>
        <fullName evidence="1">Uncharacterized protein</fullName>
    </submittedName>
</protein>
<gene>
    <name evidence="1" type="ORF">METZ01_LOCUS344329</name>
</gene>
<evidence type="ECO:0000313" key="1">
    <source>
        <dbReference type="EMBL" id="SVC91475.1"/>
    </source>
</evidence>
<reference evidence="1" key="1">
    <citation type="submission" date="2018-05" db="EMBL/GenBank/DDBJ databases">
        <authorList>
            <person name="Lanie J.A."/>
            <person name="Ng W.-L."/>
            <person name="Kazmierczak K.M."/>
            <person name="Andrzejewski T.M."/>
            <person name="Davidsen T.M."/>
            <person name="Wayne K.J."/>
            <person name="Tettelin H."/>
            <person name="Glass J.I."/>
            <person name="Rusch D."/>
            <person name="Podicherti R."/>
            <person name="Tsui H.-C.T."/>
            <person name="Winkler M.E."/>
        </authorList>
    </citation>
    <scope>NUCLEOTIDE SEQUENCE</scope>
</reference>
<proteinExistence type="predicted"/>
<dbReference type="EMBL" id="UINC01118387">
    <property type="protein sequence ID" value="SVC91475.1"/>
    <property type="molecule type" value="Genomic_DNA"/>
</dbReference>
<organism evidence="1">
    <name type="scientific">marine metagenome</name>
    <dbReference type="NCBI Taxonomy" id="408172"/>
    <lineage>
        <taxon>unclassified sequences</taxon>
        <taxon>metagenomes</taxon>
        <taxon>ecological metagenomes</taxon>
    </lineage>
</organism>
<dbReference type="AlphaFoldDB" id="A0A382R2Y2"/>
<accession>A0A382R2Y2</accession>
<sequence length="31" mass="3556">VRYWLQLDEADQASFDAAAKQVSNLYRRAAV</sequence>